<evidence type="ECO:0000256" key="1">
    <source>
        <dbReference type="SAM" id="Phobius"/>
    </source>
</evidence>
<name>A0A1Y1XIP1_9FUNG</name>
<dbReference type="AlphaFoldDB" id="A0A1Y1XIP1"/>
<dbReference type="InParanoid" id="A0A1Y1XIP1"/>
<sequence length="80" mass="8811">MADADQPPVSEVFVCGPMDKRQEWLTGWFSSRVHSDSDTYCATLFYSFTTTTTITIAVVIVIAITITITITTTLTMVNGQ</sequence>
<keyword evidence="3" id="KW-1185">Reference proteome</keyword>
<feature type="transmembrane region" description="Helical" evidence="1">
    <location>
        <begin position="54"/>
        <end position="77"/>
    </location>
</feature>
<evidence type="ECO:0000313" key="3">
    <source>
        <dbReference type="Proteomes" id="UP000193498"/>
    </source>
</evidence>
<evidence type="ECO:0000313" key="2">
    <source>
        <dbReference type="EMBL" id="ORX85631.1"/>
    </source>
</evidence>
<dbReference type="EMBL" id="MCFE01000587">
    <property type="protein sequence ID" value="ORX85631.1"/>
    <property type="molecule type" value="Genomic_DNA"/>
</dbReference>
<comment type="caution">
    <text evidence="2">The sequence shown here is derived from an EMBL/GenBank/DDBJ whole genome shotgun (WGS) entry which is preliminary data.</text>
</comment>
<keyword evidence="1" id="KW-0812">Transmembrane</keyword>
<organism evidence="2 3">
    <name type="scientific">Basidiobolus meristosporus CBS 931.73</name>
    <dbReference type="NCBI Taxonomy" id="1314790"/>
    <lineage>
        <taxon>Eukaryota</taxon>
        <taxon>Fungi</taxon>
        <taxon>Fungi incertae sedis</taxon>
        <taxon>Zoopagomycota</taxon>
        <taxon>Entomophthoromycotina</taxon>
        <taxon>Basidiobolomycetes</taxon>
        <taxon>Basidiobolales</taxon>
        <taxon>Basidiobolaceae</taxon>
        <taxon>Basidiobolus</taxon>
    </lineage>
</organism>
<proteinExistence type="predicted"/>
<keyword evidence="1" id="KW-1133">Transmembrane helix</keyword>
<keyword evidence="1" id="KW-0472">Membrane</keyword>
<gene>
    <name evidence="2" type="ORF">K493DRAFT_319923</name>
</gene>
<accession>A0A1Y1XIP1</accession>
<reference evidence="2 3" key="1">
    <citation type="submission" date="2016-07" db="EMBL/GenBank/DDBJ databases">
        <title>Pervasive Adenine N6-methylation of Active Genes in Fungi.</title>
        <authorList>
            <consortium name="DOE Joint Genome Institute"/>
            <person name="Mondo S.J."/>
            <person name="Dannebaum R.O."/>
            <person name="Kuo R.C."/>
            <person name="Labutti K."/>
            <person name="Haridas S."/>
            <person name="Kuo A."/>
            <person name="Salamov A."/>
            <person name="Ahrendt S.R."/>
            <person name="Lipzen A."/>
            <person name="Sullivan W."/>
            <person name="Andreopoulos W.B."/>
            <person name="Clum A."/>
            <person name="Lindquist E."/>
            <person name="Daum C."/>
            <person name="Ramamoorthy G.K."/>
            <person name="Gryganskyi A."/>
            <person name="Culley D."/>
            <person name="Magnuson J.K."/>
            <person name="James T.Y."/>
            <person name="O'Malley M.A."/>
            <person name="Stajich J.E."/>
            <person name="Spatafora J.W."/>
            <person name="Visel A."/>
            <person name="Grigoriev I.V."/>
        </authorList>
    </citation>
    <scope>NUCLEOTIDE SEQUENCE [LARGE SCALE GENOMIC DNA]</scope>
    <source>
        <strain evidence="2 3">CBS 931.73</strain>
    </source>
</reference>
<protein>
    <submittedName>
        <fullName evidence="2">Uncharacterized protein</fullName>
    </submittedName>
</protein>
<dbReference type="Proteomes" id="UP000193498">
    <property type="component" value="Unassembled WGS sequence"/>
</dbReference>